<accession>A0A9P6C119</accession>
<gene>
    <name evidence="1" type="ORF">P691DRAFT_777921</name>
</gene>
<protein>
    <submittedName>
        <fullName evidence="1">Uncharacterized protein</fullName>
    </submittedName>
</protein>
<dbReference type="EMBL" id="MU151337">
    <property type="protein sequence ID" value="KAF9444938.1"/>
    <property type="molecule type" value="Genomic_DNA"/>
</dbReference>
<sequence length="428" mass="48196">MIDVYQEGAFEVERVIVRAELLERTWSNKEELWITPRYWRGAPCTPNHGKPVALMGDYVVFLSYIYHYQQTYTWVSIDDIDGPIAFKYAVPAWGIFTHYLDPVERTLFVLLPLHEPSLKVIGIQVGVWGPHVAIEYSVSLRSHAEVNCLTVDNGLVCINHCRHVNNPDRFDFDVLDLERRMLSQFSSMDTRSILPPDMSPDLQGLYSFATETHIIHIYGGKYFAVFRRSDQGVQSQSPMELPEPVLKGQFPGFFDLECGLHIIPRSSVSLAVVGIEQLGRHWLREPSQINIHLLYMDLSDSVASVKEVSSLNIPGELKSSVLPTPPLSAQYALGALSVKQRRQDGSAEDGTGYKCYALRIDLPDVFERGLAGLGRGHMTLNRMYLTPAVDEKGEEALFCHFNPFYGKALLSVNPSSPADSVLVLDYFV</sequence>
<keyword evidence="2" id="KW-1185">Reference proteome</keyword>
<dbReference type="OrthoDB" id="3104704at2759"/>
<proteinExistence type="predicted"/>
<dbReference type="AlphaFoldDB" id="A0A9P6C119"/>
<organism evidence="1 2">
    <name type="scientific">Macrolepiota fuliginosa MF-IS2</name>
    <dbReference type="NCBI Taxonomy" id="1400762"/>
    <lineage>
        <taxon>Eukaryota</taxon>
        <taxon>Fungi</taxon>
        <taxon>Dikarya</taxon>
        <taxon>Basidiomycota</taxon>
        <taxon>Agaricomycotina</taxon>
        <taxon>Agaricomycetes</taxon>
        <taxon>Agaricomycetidae</taxon>
        <taxon>Agaricales</taxon>
        <taxon>Agaricineae</taxon>
        <taxon>Agaricaceae</taxon>
        <taxon>Macrolepiota</taxon>
    </lineage>
</organism>
<reference evidence="1" key="1">
    <citation type="submission" date="2020-11" db="EMBL/GenBank/DDBJ databases">
        <authorList>
            <consortium name="DOE Joint Genome Institute"/>
            <person name="Ahrendt S."/>
            <person name="Riley R."/>
            <person name="Andreopoulos W."/>
            <person name="Labutti K."/>
            <person name="Pangilinan J."/>
            <person name="Ruiz-Duenas F.J."/>
            <person name="Barrasa J.M."/>
            <person name="Sanchez-Garcia M."/>
            <person name="Camarero S."/>
            <person name="Miyauchi S."/>
            <person name="Serrano A."/>
            <person name="Linde D."/>
            <person name="Babiker R."/>
            <person name="Drula E."/>
            <person name="Ayuso-Fernandez I."/>
            <person name="Pacheco R."/>
            <person name="Padilla G."/>
            <person name="Ferreira P."/>
            <person name="Barriuso J."/>
            <person name="Kellner H."/>
            <person name="Castanera R."/>
            <person name="Alfaro M."/>
            <person name="Ramirez L."/>
            <person name="Pisabarro A.G."/>
            <person name="Kuo A."/>
            <person name="Tritt A."/>
            <person name="Lipzen A."/>
            <person name="He G."/>
            <person name="Yan M."/>
            <person name="Ng V."/>
            <person name="Cullen D."/>
            <person name="Martin F."/>
            <person name="Rosso M.-N."/>
            <person name="Henrissat B."/>
            <person name="Hibbett D."/>
            <person name="Martinez A.T."/>
            <person name="Grigoriev I.V."/>
        </authorList>
    </citation>
    <scope>NUCLEOTIDE SEQUENCE</scope>
    <source>
        <strain evidence="1">MF-IS2</strain>
    </source>
</reference>
<evidence type="ECO:0000313" key="1">
    <source>
        <dbReference type="EMBL" id="KAF9444938.1"/>
    </source>
</evidence>
<name>A0A9P6C119_9AGAR</name>
<comment type="caution">
    <text evidence="1">The sequence shown here is derived from an EMBL/GenBank/DDBJ whole genome shotgun (WGS) entry which is preliminary data.</text>
</comment>
<evidence type="ECO:0000313" key="2">
    <source>
        <dbReference type="Proteomes" id="UP000807342"/>
    </source>
</evidence>
<dbReference type="Proteomes" id="UP000807342">
    <property type="component" value="Unassembled WGS sequence"/>
</dbReference>